<dbReference type="EMBL" id="ASWJ01000007">
    <property type="protein sequence ID" value="EOW83766.1"/>
    <property type="molecule type" value="Genomic_DNA"/>
</dbReference>
<dbReference type="Pfam" id="PF03061">
    <property type="entry name" value="4HBT"/>
    <property type="match status" value="1"/>
</dbReference>
<dbReference type="InterPro" id="IPR006683">
    <property type="entry name" value="Thioestr_dom"/>
</dbReference>
<dbReference type="STRING" id="1121865.OMW_02357"/>
<accession>S1NUA1</accession>
<comment type="similarity">
    <text evidence="1">Belongs to the thioesterase PaaI family.</text>
</comment>
<dbReference type="PANTHER" id="PTHR43240:SF5">
    <property type="entry name" value="1,4-DIHYDROXY-2-NAPHTHOYL-COA THIOESTERASE 1"/>
    <property type="match status" value="1"/>
</dbReference>
<dbReference type="AlphaFoldDB" id="S1NUA1"/>
<proteinExistence type="inferred from homology"/>
<keyword evidence="5" id="KW-1185">Reference proteome</keyword>
<evidence type="ECO:0000256" key="2">
    <source>
        <dbReference type="ARBA" id="ARBA00022801"/>
    </source>
</evidence>
<dbReference type="InterPro" id="IPR029069">
    <property type="entry name" value="HotDog_dom_sf"/>
</dbReference>
<dbReference type="SUPFAM" id="SSF54637">
    <property type="entry name" value="Thioesterase/thiol ester dehydrase-isomerase"/>
    <property type="match status" value="1"/>
</dbReference>
<dbReference type="Proteomes" id="UP000014113">
    <property type="component" value="Unassembled WGS sequence"/>
</dbReference>
<dbReference type="RefSeq" id="WP_016184438.1">
    <property type="nucleotide sequence ID" value="NZ_JXKI01000008.1"/>
</dbReference>
<dbReference type="PATRIC" id="fig|1121865.3.peg.2294"/>
<evidence type="ECO:0000313" key="4">
    <source>
        <dbReference type="EMBL" id="EOW83766.1"/>
    </source>
</evidence>
<dbReference type="OrthoDB" id="9798208at2"/>
<dbReference type="eggNOG" id="COG2050">
    <property type="taxonomic scope" value="Bacteria"/>
</dbReference>
<gene>
    <name evidence="4" type="ORF">I568_01568</name>
</gene>
<dbReference type="InterPro" id="IPR003736">
    <property type="entry name" value="PAAI_dom"/>
</dbReference>
<dbReference type="Gene3D" id="3.10.129.10">
    <property type="entry name" value="Hotdog Thioesterase"/>
    <property type="match status" value="1"/>
</dbReference>
<protein>
    <recommendedName>
        <fullName evidence="3">Thioesterase domain-containing protein</fullName>
    </recommendedName>
</protein>
<dbReference type="CDD" id="cd03443">
    <property type="entry name" value="PaaI_thioesterase"/>
    <property type="match status" value="1"/>
</dbReference>
<evidence type="ECO:0000259" key="3">
    <source>
        <dbReference type="Pfam" id="PF03061"/>
    </source>
</evidence>
<dbReference type="GO" id="GO:0061522">
    <property type="term" value="F:1,4-dihydroxy-2-naphthoyl-CoA thioesterase activity"/>
    <property type="evidence" value="ECO:0007669"/>
    <property type="project" value="TreeGrafter"/>
</dbReference>
<evidence type="ECO:0000256" key="1">
    <source>
        <dbReference type="ARBA" id="ARBA00008324"/>
    </source>
</evidence>
<sequence length="121" mass="13355">MDLLTHLAIQIQEQSPEKVILTMPIKDEHKQPFGYVHGGINAVLIETACSLGANLHVKPNQFCVGLDLQVSHLSSAQQGILTVIATPDKIGKTRQVWQAEIYLDEKQKTAVGRLSLLCQNK</sequence>
<comment type="caution">
    <text evidence="4">The sequence shown here is derived from an EMBL/GenBank/DDBJ whole genome shotgun (WGS) entry which is preliminary data.</text>
</comment>
<organism evidence="4 5">
    <name type="scientific">Enterococcus columbae DSM 7374 = ATCC 51263</name>
    <dbReference type="NCBI Taxonomy" id="1121865"/>
    <lineage>
        <taxon>Bacteria</taxon>
        <taxon>Bacillati</taxon>
        <taxon>Bacillota</taxon>
        <taxon>Bacilli</taxon>
        <taxon>Lactobacillales</taxon>
        <taxon>Enterococcaceae</taxon>
        <taxon>Enterococcus</taxon>
    </lineage>
</organism>
<keyword evidence="2" id="KW-0378">Hydrolase</keyword>
<evidence type="ECO:0000313" key="5">
    <source>
        <dbReference type="Proteomes" id="UP000014113"/>
    </source>
</evidence>
<dbReference type="PANTHER" id="PTHR43240">
    <property type="entry name" value="1,4-DIHYDROXY-2-NAPHTHOYL-COA THIOESTERASE 1"/>
    <property type="match status" value="1"/>
</dbReference>
<name>S1NUA1_9ENTE</name>
<reference evidence="4 5" key="1">
    <citation type="submission" date="2013-03" db="EMBL/GenBank/DDBJ databases">
        <title>The Genome Sequence of Enterococcus columbae ATCC_51263 (PacBio/Illumina hybrid assembly).</title>
        <authorList>
            <consortium name="The Broad Institute Genomics Platform"/>
            <consortium name="The Broad Institute Genome Sequencing Center for Infectious Disease"/>
            <person name="Earl A."/>
            <person name="Russ C."/>
            <person name="Gilmore M."/>
            <person name="Surin D."/>
            <person name="Walker B."/>
            <person name="Young S."/>
            <person name="Zeng Q."/>
            <person name="Gargeya S."/>
            <person name="Fitzgerald M."/>
            <person name="Haas B."/>
            <person name="Abouelleil A."/>
            <person name="Allen A.W."/>
            <person name="Alvarado L."/>
            <person name="Arachchi H.M."/>
            <person name="Berlin A.M."/>
            <person name="Chapman S.B."/>
            <person name="Gainer-Dewar J."/>
            <person name="Goldberg J."/>
            <person name="Griggs A."/>
            <person name="Gujja S."/>
            <person name="Hansen M."/>
            <person name="Howarth C."/>
            <person name="Imamovic A."/>
            <person name="Ireland A."/>
            <person name="Larimer J."/>
            <person name="McCowan C."/>
            <person name="Murphy C."/>
            <person name="Pearson M."/>
            <person name="Poon T.W."/>
            <person name="Priest M."/>
            <person name="Roberts A."/>
            <person name="Saif S."/>
            <person name="Shea T."/>
            <person name="Sisk P."/>
            <person name="Sykes S."/>
            <person name="Wortman J."/>
            <person name="Nusbaum C."/>
            <person name="Birren B."/>
        </authorList>
    </citation>
    <scope>NUCLEOTIDE SEQUENCE [LARGE SCALE GENOMIC DNA]</scope>
    <source>
        <strain evidence="4 5">ATCC 51263</strain>
    </source>
</reference>
<dbReference type="NCBIfam" id="TIGR00369">
    <property type="entry name" value="unchar_dom_1"/>
    <property type="match status" value="1"/>
</dbReference>
<dbReference type="GO" id="GO:0005829">
    <property type="term" value="C:cytosol"/>
    <property type="evidence" value="ECO:0007669"/>
    <property type="project" value="TreeGrafter"/>
</dbReference>
<feature type="domain" description="Thioesterase" evidence="3">
    <location>
        <begin position="33"/>
        <end position="108"/>
    </location>
</feature>